<keyword evidence="7" id="KW-0963">Cytoplasm</keyword>
<evidence type="ECO:0000256" key="2">
    <source>
        <dbReference type="ARBA" id="ARBA00022555"/>
    </source>
</evidence>
<comment type="subunit">
    <text evidence="7">Monomer.</text>
</comment>
<comment type="function">
    <text evidence="7">Hydrolyzes ribosome-free peptidyl-tRNAs (with 1 or more amino acids incorporated), which drop off the ribosome during protein synthesis, or as a result of ribosome stalling.</text>
</comment>
<name>A0A380ZJT0_BARDO</name>
<organism evidence="10 11">
    <name type="scientific">Bartonella doshiae</name>
    <dbReference type="NCBI Taxonomy" id="33044"/>
    <lineage>
        <taxon>Bacteria</taxon>
        <taxon>Pseudomonadati</taxon>
        <taxon>Pseudomonadota</taxon>
        <taxon>Alphaproteobacteria</taxon>
        <taxon>Hyphomicrobiales</taxon>
        <taxon>Bartonellaceae</taxon>
        <taxon>Bartonella</taxon>
    </lineage>
</organism>
<dbReference type="AlphaFoldDB" id="A0A380ZJT0"/>
<feature type="binding site" evidence="7">
    <location>
        <position position="36"/>
    </location>
    <ligand>
        <name>tRNA</name>
        <dbReference type="ChEBI" id="CHEBI:17843"/>
    </ligand>
</feature>
<dbReference type="GO" id="GO:0072344">
    <property type="term" value="P:rescue of stalled ribosome"/>
    <property type="evidence" value="ECO:0007669"/>
    <property type="project" value="UniProtKB-UniRule"/>
</dbReference>
<comment type="similarity">
    <text evidence="5 7 9">Belongs to the PTH family.</text>
</comment>
<dbReference type="InterPro" id="IPR018171">
    <property type="entry name" value="Pept_tRNA_hydro_CS"/>
</dbReference>
<evidence type="ECO:0000256" key="7">
    <source>
        <dbReference type="HAMAP-Rule" id="MF_00083"/>
    </source>
</evidence>
<dbReference type="InterPro" id="IPR036416">
    <property type="entry name" value="Pept_tRNA_hydro_sf"/>
</dbReference>
<evidence type="ECO:0000256" key="8">
    <source>
        <dbReference type="RuleBase" id="RU000673"/>
    </source>
</evidence>
<comment type="function">
    <text evidence="7">Catalyzes the release of premature peptidyl moieties from peptidyl-tRNA molecules trapped in stalled 50S ribosomal subunits, and thus maintains levels of free tRNAs and 50S ribosomes.</text>
</comment>
<dbReference type="PROSITE" id="PS01195">
    <property type="entry name" value="PEPT_TRNA_HYDROL_1"/>
    <property type="match status" value="1"/>
</dbReference>
<dbReference type="EMBL" id="UFTF01000001">
    <property type="protein sequence ID" value="SUV45256.1"/>
    <property type="molecule type" value="Genomic_DNA"/>
</dbReference>
<dbReference type="PANTHER" id="PTHR17224:SF1">
    <property type="entry name" value="PEPTIDYL-TRNA HYDROLASE"/>
    <property type="match status" value="1"/>
</dbReference>
<evidence type="ECO:0000313" key="11">
    <source>
        <dbReference type="Proteomes" id="UP000254950"/>
    </source>
</evidence>
<dbReference type="InterPro" id="IPR001328">
    <property type="entry name" value="Pept_tRNA_hydro"/>
</dbReference>
<accession>A0A380ZJT0</accession>
<dbReference type="STRING" id="33044.GCA_900005695_01082"/>
<dbReference type="GO" id="GO:0005737">
    <property type="term" value="C:cytoplasm"/>
    <property type="evidence" value="ECO:0007669"/>
    <property type="project" value="UniProtKB-SubCell"/>
</dbReference>
<reference evidence="10 11" key="1">
    <citation type="submission" date="2018-06" db="EMBL/GenBank/DDBJ databases">
        <authorList>
            <consortium name="Pathogen Informatics"/>
            <person name="Doyle S."/>
        </authorList>
    </citation>
    <scope>NUCLEOTIDE SEQUENCE [LARGE SCALE GENOMIC DNA]</scope>
    <source>
        <strain evidence="10 11">NCTC12862</strain>
    </source>
</reference>
<feature type="binding site" evidence="7">
    <location>
        <position position="86"/>
    </location>
    <ligand>
        <name>tRNA</name>
        <dbReference type="ChEBI" id="CHEBI:17843"/>
    </ligand>
</feature>
<dbReference type="GO" id="GO:0006515">
    <property type="term" value="P:protein quality control for misfolded or incompletely synthesized proteins"/>
    <property type="evidence" value="ECO:0007669"/>
    <property type="project" value="UniProtKB-UniRule"/>
</dbReference>
<keyword evidence="4 7" id="KW-0694">RNA-binding</keyword>
<feature type="active site" description="Proton acceptor" evidence="7">
    <location>
        <position position="41"/>
    </location>
</feature>
<dbReference type="Proteomes" id="UP000254950">
    <property type="component" value="Unassembled WGS sequence"/>
</dbReference>
<dbReference type="SUPFAM" id="SSF53178">
    <property type="entry name" value="Peptidyl-tRNA hydrolase-like"/>
    <property type="match status" value="1"/>
</dbReference>
<evidence type="ECO:0000256" key="9">
    <source>
        <dbReference type="RuleBase" id="RU004320"/>
    </source>
</evidence>
<dbReference type="EC" id="3.1.1.29" evidence="1 7"/>
<keyword evidence="2 7" id="KW-0820">tRNA-binding</keyword>
<evidence type="ECO:0000256" key="1">
    <source>
        <dbReference type="ARBA" id="ARBA00013260"/>
    </source>
</evidence>
<dbReference type="Gene3D" id="3.40.50.1470">
    <property type="entry name" value="Peptidyl-tRNA hydrolase"/>
    <property type="match status" value="1"/>
</dbReference>
<evidence type="ECO:0000256" key="3">
    <source>
        <dbReference type="ARBA" id="ARBA00022801"/>
    </source>
</evidence>
<dbReference type="GO" id="GO:0000049">
    <property type="term" value="F:tRNA binding"/>
    <property type="evidence" value="ECO:0007669"/>
    <property type="project" value="UniProtKB-UniRule"/>
</dbReference>
<proteinExistence type="inferred from homology"/>
<feature type="binding site" evidence="7">
    <location>
        <position position="134"/>
    </location>
    <ligand>
        <name>tRNA</name>
        <dbReference type="ChEBI" id="CHEBI:17843"/>
    </ligand>
</feature>
<evidence type="ECO:0000256" key="5">
    <source>
        <dbReference type="ARBA" id="ARBA00038063"/>
    </source>
</evidence>
<feature type="binding site" evidence="7">
    <location>
        <position position="88"/>
    </location>
    <ligand>
        <name>tRNA</name>
        <dbReference type="ChEBI" id="CHEBI:17843"/>
    </ligand>
</feature>
<dbReference type="PROSITE" id="PS01196">
    <property type="entry name" value="PEPT_TRNA_HYDROL_2"/>
    <property type="match status" value="1"/>
</dbReference>
<evidence type="ECO:0000256" key="6">
    <source>
        <dbReference type="ARBA" id="ARBA00050038"/>
    </source>
</evidence>
<comment type="catalytic activity">
    <reaction evidence="7 8">
        <text>an N-acyl-L-alpha-aminoacyl-tRNA + H2O = an N-acyl-L-amino acid + a tRNA + H(+)</text>
        <dbReference type="Rhea" id="RHEA:54448"/>
        <dbReference type="Rhea" id="RHEA-COMP:10123"/>
        <dbReference type="Rhea" id="RHEA-COMP:13883"/>
        <dbReference type="ChEBI" id="CHEBI:15377"/>
        <dbReference type="ChEBI" id="CHEBI:15378"/>
        <dbReference type="ChEBI" id="CHEBI:59874"/>
        <dbReference type="ChEBI" id="CHEBI:78442"/>
        <dbReference type="ChEBI" id="CHEBI:138191"/>
        <dbReference type="EC" id="3.1.1.29"/>
    </reaction>
</comment>
<feature type="site" description="Stabilizes the basic form of H active site to accept a proton" evidence="7">
    <location>
        <position position="113"/>
    </location>
</feature>
<gene>
    <name evidence="7 10" type="primary">pth</name>
    <name evidence="10" type="ORF">NCTC12862_00981</name>
</gene>
<feature type="site" description="Discriminates between blocked and unblocked aminoacyl-tRNA" evidence="7">
    <location>
        <position position="31"/>
    </location>
</feature>
<sequence length="211" mass="23873">MFPPFLYIEEHLLTPHTSLKAHMWLIAGLGNPGLQYQNNRHNIGFMAIDAIYQRFSFSPWLKKFHAEISNGLINGEKIFLIKPQTFMNLSGQAICEALRFYKLDLKNCIVIYDELDLPPGKVRVKTGGGSNGHNGIKSIDTYCGTDYNRIRLGIGHPGSKELVHQYVLGNFTKSDQEWLSSILDAVAKNIPFLIKGNNSLFMNKISQEMKN</sequence>
<dbReference type="PANTHER" id="PTHR17224">
    <property type="entry name" value="PEPTIDYL-TRNA HYDROLASE"/>
    <property type="match status" value="1"/>
</dbReference>
<dbReference type="Pfam" id="PF01195">
    <property type="entry name" value="Pept_tRNA_hydro"/>
    <property type="match status" value="1"/>
</dbReference>
<dbReference type="NCBIfam" id="TIGR00447">
    <property type="entry name" value="pth"/>
    <property type="match status" value="1"/>
</dbReference>
<dbReference type="GO" id="GO:0004045">
    <property type="term" value="F:peptidyl-tRNA hydrolase activity"/>
    <property type="evidence" value="ECO:0007669"/>
    <property type="project" value="UniProtKB-UniRule"/>
</dbReference>
<comment type="subcellular location">
    <subcellularLocation>
        <location evidence="7">Cytoplasm</location>
    </subcellularLocation>
</comment>
<evidence type="ECO:0000313" key="10">
    <source>
        <dbReference type="EMBL" id="SUV45256.1"/>
    </source>
</evidence>
<protein>
    <recommendedName>
        <fullName evidence="6 7">Peptidyl-tRNA hydrolase</fullName>
        <shortName evidence="7">Pth</shortName>
        <ecNumber evidence="1 7">3.1.1.29</ecNumber>
    </recommendedName>
</protein>
<dbReference type="CDD" id="cd00462">
    <property type="entry name" value="PTH"/>
    <property type="match status" value="1"/>
</dbReference>
<evidence type="ECO:0000256" key="4">
    <source>
        <dbReference type="ARBA" id="ARBA00022884"/>
    </source>
</evidence>
<dbReference type="FunFam" id="3.40.50.1470:FF:000001">
    <property type="entry name" value="Peptidyl-tRNA hydrolase"/>
    <property type="match status" value="1"/>
</dbReference>
<dbReference type="HAMAP" id="MF_00083">
    <property type="entry name" value="Pept_tRNA_hydro_bact"/>
    <property type="match status" value="1"/>
</dbReference>
<keyword evidence="3 7" id="KW-0378">Hydrolase</keyword>